<keyword evidence="1" id="KW-0732">Signal</keyword>
<dbReference type="SUPFAM" id="SSF49373">
    <property type="entry name" value="Invasin/intimin cell-adhesion fragments"/>
    <property type="match status" value="1"/>
</dbReference>
<dbReference type="InterPro" id="IPR029062">
    <property type="entry name" value="Class_I_gatase-like"/>
</dbReference>
<dbReference type="InterPro" id="IPR008964">
    <property type="entry name" value="Invasin/intimin_cell_adhesion"/>
</dbReference>
<dbReference type="InterPro" id="IPR014756">
    <property type="entry name" value="Ig_E-set"/>
</dbReference>
<dbReference type="EMBL" id="JBHSMJ010000030">
    <property type="protein sequence ID" value="MFC5450939.1"/>
    <property type="molecule type" value="Genomic_DNA"/>
</dbReference>
<dbReference type="Pfam" id="PF02368">
    <property type="entry name" value="Big_2"/>
    <property type="match status" value="1"/>
</dbReference>
<feature type="domain" description="BIG2" evidence="2">
    <location>
        <begin position="909"/>
        <end position="977"/>
    </location>
</feature>
<dbReference type="SUPFAM" id="SSF81296">
    <property type="entry name" value="E set domains"/>
    <property type="match status" value="2"/>
</dbReference>
<dbReference type="InterPro" id="IPR013783">
    <property type="entry name" value="Ig-like_fold"/>
</dbReference>
<dbReference type="PANTHER" id="PTHR12969:SF7">
    <property type="entry name" value="INTRAFLAGELLAR TRANSPORT PROTEIN 52 HOMOLOG"/>
    <property type="match status" value="1"/>
</dbReference>
<evidence type="ECO:0000259" key="2">
    <source>
        <dbReference type="Pfam" id="PF02368"/>
    </source>
</evidence>
<reference evidence="4" key="1">
    <citation type="journal article" date="2019" name="Int. J. Syst. Evol. Microbiol.">
        <title>The Global Catalogue of Microorganisms (GCM) 10K type strain sequencing project: providing services to taxonomists for standard genome sequencing and annotation.</title>
        <authorList>
            <consortium name="The Broad Institute Genomics Platform"/>
            <consortium name="The Broad Institute Genome Sequencing Center for Infectious Disease"/>
            <person name="Wu L."/>
            <person name="Ma J."/>
        </authorList>
    </citation>
    <scope>NUCLEOTIDE SEQUENCE [LARGE SCALE GENOMIC DNA]</scope>
    <source>
        <strain evidence="4">KACC 11904</strain>
    </source>
</reference>
<feature type="chain" id="PRO_5045535334" evidence="1">
    <location>
        <begin position="35"/>
        <end position="1192"/>
    </location>
</feature>
<evidence type="ECO:0000313" key="4">
    <source>
        <dbReference type="Proteomes" id="UP001596044"/>
    </source>
</evidence>
<protein>
    <submittedName>
        <fullName evidence="3">OmpL47-type beta-barrel domain-containing protein</fullName>
    </submittedName>
</protein>
<feature type="signal peptide" evidence="1">
    <location>
        <begin position="1"/>
        <end position="34"/>
    </location>
</feature>
<evidence type="ECO:0000256" key="1">
    <source>
        <dbReference type="SAM" id="SignalP"/>
    </source>
</evidence>
<evidence type="ECO:0000313" key="3">
    <source>
        <dbReference type="EMBL" id="MFC5450939.1"/>
    </source>
</evidence>
<keyword evidence="4" id="KW-1185">Reference proteome</keyword>
<dbReference type="Gene3D" id="3.30.1920.20">
    <property type="match status" value="1"/>
</dbReference>
<name>A0ABW0KC14_9BACL</name>
<dbReference type="InterPro" id="IPR039975">
    <property type="entry name" value="IFT52"/>
</dbReference>
<organism evidence="3 4">
    <name type="scientific">Paenibacillus aestuarii</name>
    <dbReference type="NCBI Taxonomy" id="516965"/>
    <lineage>
        <taxon>Bacteria</taxon>
        <taxon>Bacillati</taxon>
        <taxon>Bacillota</taxon>
        <taxon>Bacilli</taxon>
        <taxon>Bacillales</taxon>
        <taxon>Paenibacillaceae</taxon>
        <taxon>Paenibacillus</taxon>
    </lineage>
</organism>
<sequence length="1192" mass="125365">MKLLAEWKGRMFKSALALAVALPLQMIATSGWQAAVAEGPTDPAPFIEAKVVNENAGKKVLFDNTHEQTAGAADWVIDGGFSDFANALAANGYYVKELRKSTPITLSDLSGYDVFVVAESNVPYKTSEQAAMAQYVQNGGSIFFVGDHYNADRNKNRWDGSEVFNGYRRGAWTNPAKGMSAEESSSVAMQDVASSDWLANNFGVRFRYNALGDINTNQVVAPEQAFGITSGVSTVAMHAGSTLAIIDPNKAKGIVYLPQTNEAWANAVDQGVYNGGGVAEGPYVAVSKAGAGKAAFIGDSSAVEDATPKYLREDTGAKKTTYDGFKEQNDGTLLVNMVNWLAKKESYTSLSQVSGLQLDEPTALLPFEDPAASTEPQPEPWAAPDAGYKWYDRSTFKPGSYGGPAATASAAFSFVHQAVLPNAQDFPVRVVIDNLPANTTVSNYQLGVYLVSGGAQIAQVQNADGTWPTTYGYSTNFSLTSDIKGHAYKDLMVRIKQGTTAAANMRLRQNGTNLITQSVTLGDVPAESLPDEQNPIPAKISIAEARSQTTGSLVTVEGVVTTEPGAFGGQAFYLQDATGGIYVFQSLSGFHQGDTVKVTAPTALYNTELELSDPIEIAKTGTAAIPTPTVVNSITNDNQGQLVELDNVAITNIISATPTGSFEFDAVHGAVSNHVRVDTRTGISQSTFPYALGQTVNIKGVAAIFKGVFQLKPRGLSDFAAATPADSTPPVTTASISGTPNNQGWFNQDPTVTLTATDDQAGAVVTQYAINSDTVRTYDAPVTISTEGTNVVRYFSTDAAGNAEAAQSLELKLDVTSPVVTLTQSGGPVADVADTANLAFELASTDAVSGVAEQQLLLDGQVITSGQTLHAADLGVGNHTVQYRVTDVAGNQSENSYSFKINASKVFNKVVLTAAKQSLLVSETSATQLSGSYSDGSSADLSQASVVYSSNNSAVATVNQQGILTAVAQGAAQITANVTLNGVTVQSNAVTVTVVKPLSSGVPGKPVLSDNNGYDTGLKDGSYTVTMNMWWGNNGTVFKLYENGVLISTQSLTDASPGAQTARFDITGKANGTYTYTAELSNVFGTTTSSPLVVQVKEAAPAKPVLASDNWDGDGNFNITMNMWWGTNGSEYRLYENGILIDSKSLKEATPGAQSAVSAISGRGIGVYEYRCELVNASGVTSSEILTVKVVK</sequence>
<dbReference type="RefSeq" id="WP_270881591.1">
    <property type="nucleotide sequence ID" value="NZ_JAQFVF010000055.1"/>
</dbReference>
<proteinExistence type="predicted"/>
<gene>
    <name evidence="3" type="ORF">ACFPOG_22075</name>
</gene>
<dbReference type="Gene3D" id="3.40.50.880">
    <property type="match status" value="1"/>
</dbReference>
<dbReference type="Gene3D" id="2.60.40.10">
    <property type="entry name" value="Immunoglobulins"/>
    <property type="match status" value="2"/>
</dbReference>
<dbReference type="Gene3D" id="2.60.40.1080">
    <property type="match status" value="1"/>
</dbReference>
<dbReference type="NCBIfam" id="NF047446">
    <property type="entry name" value="barrel_OmpL47"/>
    <property type="match status" value="1"/>
</dbReference>
<dbReference type="InterPro" id="IPR058094">
    <property type="entry name" value="Ig-like_OmpL47-like"/>
</dbReference>
<accession>A0ABW0KC14</accession>
<dbReference type="InterPro" id="IPR003343">
    <property type="entry name" value="Big_2"/>
</dbReference>
<comment type="caution">
    <text evidence="3">The sequence shown here is derived from an EMBL/GenBank/DDBJ whole genome shotgun (WGS) entry which is preliminary data.</text>
</comment>
<dbReference type="PANTHER" id="PTHR12969">
    <property type="entry name" value="NGD5/OSM-6/IFT52"/>
    <property type="match status" value="1"/>
</dbReference>
<dbReference type="SUPFAM" id="SSF52317">
    <property type="entry name" value="Class I glutamine amidotransferase-like"/>
    <property type="match status" value="1"/>
</dbReference>
<dbReference type="Proteomes" id="UP001596044">
    <property type="component" value="Unassembled WGS sequence"/>
</dbReference>